<feature type="transmembrane region" description="Helical" evidence="1">
    <location>
        <begin position="38"/>
        <end position="60"/>
    </location>
</feature>
<keyword evidence="1" id="KW-0472">Membrane</keyword>
<sequence length="296" mass="31964">MADALKLLLQSAPTGSTTQAYAPQQSYQGDMKSTVLSVVFRAILIILIVALVLVLIHFLVYPIFKMNGDEPGFIPVPSVAGNDKLFWRTKTDVAPLAAVNTPLGSTNSSANYSLTVDIQIDDAHNYTGAPRIIFYKGDDTIPIPNGRAQQATIASMITNPSLVFALTRDTNDLQISVITQNNNTEGILLYNVPMRKAFRIGIILSNKTLEVYTNGMLSRTRSLTTPPKPVQGKFWPSPTPGVQLRNLHIWPTTIMPVEMRTALPALSTSDFDVTSLQETSSCAAAAAVAGSLASLT</sequence>
<keyword evidence="1" id="KW-1133">Transmembrane helix</keyword>
<name>A0A6C0IA06_9ZZZZ</name>
<protein>
    <submittedName>
        <fullName evidence="2">Uncharacterized protein</fullName>
    </submittedName>
</protein>
<keyword evidence="1" id="KW-0812">Transmembrane</keyword>
<dbReference type="EMBL" id="MN740152">
    <property type="protein sequence ID" value="QHT89784.1"/>
    <property type="molecule type" value="Genomic_DNA"/>
</dbReference>
<reference evidence="2" key="1">
    <citation type="journal article" date="2020" name="Nature">
        <title>Giant virus diversity and host interactions through global metagenomics.</title>
        <authorList>
            <person name="Schulz F."/>
            <person name="Roux S."/>
            <person name="Paez-Espino D."/>
            <person name="Jungbluth S."/>
            <person name="Walsh D.A."/>
            <person name="Denef V.J."/>
            <person name="McMahon K.D."/>
            <person name="Konstantinidis K.T."/>
            <person name="Eloe-Fadrosh E.A."/>
            <person name="Kyrpides N.C."/>
            <person name="Woyke T."/>
        </authorList>
    </citation>
    <scope>NUCLEOTIDE SEQUENCE</scope>
    <source>
        <strain evidence="2">GVMAG-M-3300023184-62</strain>
    </source>
</reference>
<dbReference type="AlphaFoldDB" id="A0A6C0IA06"/>
<evidence type="ECO:0000313" key="2">
    <source>
        <dbReference type="EMBL" id="QHT89784.1"/>
    </source>
</evidence>
<proteinExistence type="predicted"/>
<organism evidence="2">
    <name type="scientific">viral metagenome</name>
    <dbReference type="NCBI Taxonomy" id="1070528"/>
    <lineage>
        <taxon>unclassified sequences</taxon>
        <taxon>metagenomes</taxon>
        <taxon>organismal metagenomes</taxon>
    </lineage>
</organism>
<evidence type="ECO:0000256" key="1">
    <source>
        <dbReference type="SAM" id="Phobius"/>
    </source>
</evidence>
<accession>A0A6C0IA06</accession>